<dbReference type="Pfam" id="PF12680">
    <property type="entry name" value="SnoaL_2"/>
    <property type="match status" value="1"/>
</dbReference>
<dbReference type="SUPFAM" id="SSF54427">
    <property type="entry name" value="NTF2-like"/>
    <property type="match status" value="1"/>
</dbReference>
<dbReference type="STRING" id="634771.SAMN04488128_1021060"/>
<dbReference type="Gene3D" id="3.10.450.50">
    <property type="match status" value="1"/>
</dbReference>
<dbReference type="Proteomes" id="UP000190367">
    <property type="component" value="Unassembled WGS sequence"/>
</dbReference>
<protein>
    <recommendedName>
        <fullName evidence="1">SnoaL-like domain-containing protein</fullName>
    </recommendedName>
</protein>
<accession>A0A1T4RDU6</accession>
<gene>
    <name evidence="2" type="ORF">SAMN04488128_1021060</name>
</gene>
<dbReference type="InterPro" id="IPR037401">
    <property type="entry name" value="SnoaL-like"/>
</dbReference>
<evidence type="ECO:0000313" key="3">
    <source>
        <dbReference type="Proteomes" id="UP000190367"/>
    </source>
</evidence>
<organism evidence="2 3">
    <name type="scientific">Chitinophaga eiseniae</name>
    <dbReference type="NCBI Taxonomy" id="634771"/>
    <lineage>
        <taxon>Bacteria</taxon>
        <taxon>Pseudomonadati</taxon>
        <taxon>Bacteroidota</taxon>
        <taxon>Chitinophagia</taxon>
        <taxon>Chitinophagales</taxon>
        <taxon>Chitinophagaceae</taxon>
        <taxon>Chitinophaga</taxon>
    </lineage>
</organism>
<proteinExistence type="predicted"/>
<keyword evidence="3" id="KW-1185">Reference proteome</keyword>
<dbReference type="AlphaFoldDB" id="A0A1T4RDU6"/>
<feature type="domain" description="SnoaL-like" evidence="1">
    <location>
        <begin position="10"/>
        <end position="122"/>
    </location>
</feature>
<evidence type="ECO:0000259" key="1">
    <source>
        <dbReference type="Pfam" id="PF12680"/>
    </source>
</evidence>
<dbReference type="InterPro" id="IPR032710">
    <property type="entry name" value="NTF2-like_dom_sf"/>
</dbReference>
<sequence length="131" mass="15191">MDEKLALVYRYFQLLENFSADPTEFANIFHPGVIQTEYPNQLSAEVKQRNFELMLDSMATNKLILKSQHYSVLKAVQNGNTLVVEANWTGEIGVDAGKYRRGQVMKAFICTVIEFREGKIYRQRNYGCYEH</sequence>
<reference evidence="3" key="1">
    <citation type="submission" date="2017-02" db="EMBL/GenBank/DDBJ databases">
        <authorList>
            <person name="Varghese N."/>
            <person name="Submissions S."/>
        </authorList>
    </citation>
    <scope>NUCLEOTIDE SEQUENCE [LARGE SCALE GENOMIC DNA]</scope>
    <source>
        <strain evidence="3">DSM 22224</strain>
    </source>
</reference>
<evidence type="ECO:0000313" key="2">
    <source>
        <dbReference type="EMBL" id="SKA14202.1"/>
    </source>
</evidence>
<dbReference type="OrthoDB" id="3475938at2"/>
<dbReference type="RefSeq" id="WP_078669547.1">
    <property type="nucleotide sequence ID" value="NZ_FUWZ01000002.1"/>
</dbReference>
<name>A0A1T4RDU6_9BACT</name>
<dbReference type="EMBL" id="FUWZ01000002">
    <property type="protein sequence ID" value="SKA14202.1"/>
    <property type="molecule type" value="Genomic_DNA"/>
</dbReference>